<gene>
    <name evidence="1" type="ORF">HXM93_05265</name>
</gene>
<dbReference type="Proteomes" id="UP000709351">
    <property type="component" value="Unassembled WGS sequence"/>
</dbReference>
<comment type="caution">
    <text evidence="1">The sequence shown here is derived from an EMBL/GenBank/DDBJ whole genome shotgun (WGS) entry which is preliminary data.</text>
</comment>
<sequence length="56" mass="6336">MQEITKKNLNTESFGIAKLRRMLPVAEIIRILQMEAKIAIKSQTARSGIFDSLAFL</sequence>
<protein>
    <submittedName>
        <fullName evidence="1">Uncharacterized protein</fullName>
    </submittedName>
</protein>
<name>A0A930DP00_9FIRM</name>
<dbReference type="EMBL" id="JABZRD010000298">
    <property type="protein sequence ID" value="MBF1283924.1"/>
    <property type="molecule type" value="Genomic_DNA"/>
</dbReference>
<dbReference type="AlphaFoldDB" id="A0A930DP00"/>
<evidence type="ECO:0000313" key="2">
    <source>
        <dbReference type="Proteomes" id="UP000709351"/>
    </source>
</evidence>
<accession>A0A930DP00</accession>
<evidence type="ECO:0000313" key="1">
    <source>
        <dbReference type="EMBL" id="MBF1283924.1"/>
    </source>
</evidence>
<organism evidence="1 2">
    <name type="scientific">Oribacterium parvum</name>
    <dbReference type="NCBI Taxonomy" id="1501329"/>
    <lineage>
        <taxon>Bacteria</taxon>
        <taxon>Bacillati</taxon>
        <taxon>Bacillota</taxon>
        <taxon>Clostridia</taxon>
        <taxon>Lachnospirales</taxon>
        <taxon>Lachnospiraceae</taxon>
        <taxon>Oribacterium</taxon>
    </lineage>
</organism>
<proteinExistence type="predicted"/>
<reference evidence="1" key="1">
    <citation type="submission" date="2020-04" db="EMBL/GenBank/DDBJ databases">
        <title>Deep metagenomics examines the oral microbiome during advanced dental caries in children, revealing novel taxa and co-occurrences with host molecules.</title>
        <authorList>
            <person name="Baker J.L."/>
            <person name="Morton J.T."/>
            <person name="Dinis M."/>
            <person name="Alvarez R."/>
            <person name="Tran N.C."/>
            <person name="Knight R."/>
            <person name="Edlund A."/>
        </authorList>
    </citation>
    <scope>NUCLEOTIDE SEQUENCE</scope>
    <source>
        <strain evidence="1">JCVI_24_bin.2</strain>
    </source>
</reference>